<protein>
    <submittedName>
        <fullName evidence="2">Uncharacterized protein</fullName>
    </submittedName>
</protein>
<organism evidence="2">
    <name type="scientific">viral metagenome</name>
    <dbReference type="NCBI Taxonomy" id="1070528"/>
    <lineage>
        <taxon>unclassified sequences</taxon>
        <taxon>metagenomes</taxon>
        <taxon>organismal metagenomes</taxon>
    </lineage>
</organism>
<name>A0A6C0CFU1_9ZZZZ</name>
<reference evidence="2" key="1">
    <citation type="journal article" date="2020" name="Nature">
        <title>Giant virus diversity and host interactions through global metagenomics.</title>
        <authorList>
            <person name="Schulz F."/>
            <person name="Roux S."/>
            <person name="Paez-Espino D."/>
            <person name="Jungbluth S."/>
            <person name="Walsh D.A."/>
            <person name="Denef V.J."/>
            <person name="McMahon K.D."/>
            <person name="Konstantinidis K.T."/>
            <person name="Eloe-Fadrosh E.A."/>
            <person name="Kyrpides N.C."/>
            <person name="Woyke T."/>
        </authorList>
    </citation>
    <scope>NUCLEOTIDE SEQUENCE</scope>
    <source>
        <strain evidence="2">GVMAG-M-3300021079-18</strain>
    </source>
</reference>
<feature type="region of interest" description="Disordered" evidence="1">
    <location>
        <begin position="255"/>
        <end position="284"/>
    </location>
</feature>
<feature type="region of interest" description="Disordered" evidence="1">
    <location>
        <begin position="1"/>
        <end position="21"/>
    </location>
</feature>
<dbReference type="SUPFAM" id="SSF47592">
    <property type="entry name" value="SWIB/MDM2 domain"/>
    <property type="match status" value="1"/>
</dbReference>
<evidence type="ECO:0000313" key="2">
    <source>
        <dbReference type="EMBL" id="QHT03636.1"/>
    </source>
</evidence>
<proteinExistence type="predicted"/>
<dbReference type="InterPro" id="IPR036885">
    <property type="entry name" value="SWIB_MDM2_dom_sf"/>
</dbReference>
<dbReference type="AlphaFoldDB" id="A0A6C0CFU1"/>
<feature type="compositionally biased region" description="Pro residues" evidence="1">
    <location>
        <begin position="270"/>
        <end position="284"/>
    </location>
</feature>
<sequence length="284" mass="31877">MSEAVVTKPATKPRAKKQPPLAPEEFAAKVAQVIADFMPLMNYFVGTNKHKYEVLENSPSKAEFQNVIGILEKLVKQYEKLAKKPKRKAAAGGAIKGFKQPKFVCPLGVKFVNTHGDLPAHLHLVPLPQADGWGIWNIAQATQLIQSYVERHHLKDPKVRSHIAFDKVLTELFMPLIDTVEKKAWSLSPDGLIITNHNTLQALIPRIFESFVVVPPKYVDEAETKRSLEREVILSKRTHENVYAREMIKEEARKISQAERELKRKKPVDPSAPPAPAAIATPPK</sequence>
<evidence type="ECO:0000256" key="1">
    <source>
        <dbReference type="SAM" id="MobiDB-lite"/>
    </source>
</evidence>
<dbReference type="EMBL" id="MN739415">
    <property type="protein sequence ID" value="QHT03636.1"/>
    <property type="molecule type" value="Genomic_DNA"/>
</dbReference>
<accession>A0A6C0CFU1</accession>